<reference evidence="1 2" key="1">
    <citation type="submission" date="2019-07" db="EMBL/GenBank/DDBJ databases">
        <title>Whole genome shotgun sequence of Actinotalea fermentans NBRC 105374.</title>
        <authorList>
            <person name="Hosoyama A."/>
            <person name="Uohara A."/>
            <person name="Ohji S."/>
            <person name="Ichikawa N."/>
        </authorList>
    </citation>
    <scope>NUCLEOTIDE SEQUENCE [LARGE SCALE GENOMIC DNA]</scope>
    <source>
        <strain evidence="1 2">NBRC 105374</strain>
    </source>
</reference>
<keyword evidence="2" id="KW-1185">Reference proteome</keyword>
<name>A0A511YUV3_9CELL</name>
<dbReference type="OrthoDB" id="3837964at2"/>
<dbReference type="Proteomes" id="UP000321484">
    <property type="component" value="Unassembled WGS sequence"/>
</dbReference>
<dbReference type="EMBL" id="BJYK01000001">
    <property type="protein sequence ID" value="GEN78975.1"/>
    <property type="molecule type" value="Genomic_DNA"/>
</dbReference>
<protein>
    <recommendedName>
        <fullName evidence="3">Restriction endonuclease type IV Mrr domain-containing protein</fullName>
    </recommendedName>
</protein>
<proteinExistence type="predicted"/>
<sequence>MRFRRRTLEKLGDLVCGNPGSDEPGSEHPKYFPYRSSSYLTEFFQDLDTEWAHDGSTRHRWVADVLEQMLAEPHDSATRPPEIFCRVIDRLMERSEATNEGPDRPHALALLNDVLSREGFEAFYGEDRHCYLRHVGSGQIAVLAANPHRPLTPTEVKRRAQLAAYLDRCSEDELIEEVLLPLFRQLGFHRITAAGHRDKALEYGKDVWMRYTLPTQHVLYFGIQAKRGKLDASGTTGRGSANVAEIHNQALMMLAHEVFDPEFSRRVLVDHAFIVAGGVITKQARNWLGNALDAARRSQILFMDRDDILDQYIVNNVPLPDAATPTATATWSDEPPF</sequence>
<evidence type="ECO:0000313" key="2">
    <source>
        <dbReference type="Proteomes" id="UP000321484"/>
    </source>
</evidence>
<gene>
    <name evidence="1" type="ORF">AFE02nite_07090</name>
</gene>
<organism evidence="1 2">
    <name type="scientific">Actinotalea fermentans</name>
    <dbReference type="NCBI Taxonomy" id="43671"/>
    <lineage>
        <taxon>Bacteria</taxon>
        <taxon>Bacillati</taxon>
        <taxon>Actinomycetota</taxon>
        <taxon>Actinomycetes</taxon>
        <taxon>Micrococcales</taxon>
        <taxon>Cellulomonadaceae</taxon>
        <taxon>Actinotalea</taxon>
    </lineage>
</organism>
<dbReference type="AlphaFoldDB" id="A0A511YUV3"/>
<evidence type="ECO:0008006" key="3">
    <source>
        <dbReference type="Google" id="ProtNLM"/>
    </source>
</evidence>
<comment type="caution">
    <text evidence="1">The sequence shown here is derived from an EMBL/GenBank/DDBJ whole genome shotgun (WGS) entry which is preliminary data.</text>
</comment>
<evidence type="ECO:0000313" key="1">
    <source>
        <dbReference type="EMBL" id="GEN78975.1"/>
    </source>
</evidence>
<accession>A0A511YUV3</accession>